<evidence type="ECO:0000313" key="2">
    <source>
        <dbReference type="Proteomes" id="UP000270094"/>
    </source>
</evidence>
<gene>
    <name evidence="1" type="ORF">SVUK_LOCUS3275</name>
</gene>
<protein>
    <submittedName>
        <fullName evidence="1">Uncharacterized protein</fullName>
    </submittedName>
</protein>
<dbReference type="AlphaFoldDB" id="A0A3P7IVJ2"/>
<dbReference type="Proteomes" id="UP000270094">
    <property type="component" value="Unassembled WGS sequence"/>
</dbReference>
<reference evidence="1 2" key="1">
    <citation type="submission" date="2018-11" db="EMBL/GenBank/DDBJ databases">
        <authorList>
            <consortium name="Pathogen Informatics"/>
        </authorList>
    </citation>
    <scope>NUCLEOTIDE SEQUENCE [LARGE SCALE GENOMIC DNA]</scope>
</reference>
<proteinExistence type="predicted"/>
<organism evidence="1 2">
    <name type="scientific">Strongylus vulgaris</name>
    <name type="common">Blood worm</name>
    <dbReference type="NCBI Taxonomy" id="40348"/>
    <lineage>
        <taxon>Eukaryota</taxon>
        <taxon>Metazoa</taxon>
        <taxon>Ecdysozoa</taxon>
        <taxon>Nematoda</taxon>
        <taxon>Chromadorea</taxon>
        <taxon>Rhabditida</taxon>
        <taxon>Rhabditina</taxon>
        <taxon>Rhabditomorpha</taxon>
        <taxon>Strongyloidea</taxon>
        <taxon>Strongylidae</taxon>
        <taxon>Strongylus</taxon>
    </lineage>
</organism>
<dbReference type="EMBL" id="UYYB01008283">
    <property type="protein sequence ID" value="VDM68277.1"/>
    <property type="molecule type" value="Genomic_DNA"/>
</dbReference>
<evidence type="ECO:0000313" key="1">
    <source>
        <dbReference type="EMBL" id="VDM68277.1"/>
    </source>
</evidence>
<accession>A0A3P7IVJ2</accession>
<sequence>MSRIYSQHPDWYRLDPSTSQHVTARITLDFRDLNKEGHLLTLSVLPHVLYELLQSKSQLTEALDSFSHGLKRWAEPTEQETFRTYLACVFVVAGCEDNPLSELSKLVQMQHTQQVG</sequence>
<dbReference type="OrthoDB" id="203724at2759"/>
<keyword evidence="2" id="KW-1185">Reference proteome</keyword>
<name>A0A3P7IVJ2_STRVU</name>